<dbReference type="PANTHER" id="PTHR12482:SF62">
    <property type="entry name" value="LIPASE ROG1-RELATED"/>
    <property type="match status" value="1"/>
</dbReference>
<proteinExistence type="inferred from homology"/>
<feature type="transmembrane region" description="Helical" evidence="2">
    <location>
        <begin position="321"/>
        <end position="347"/>
    </location>
</feature>
<dbReference type="InterPro" id="IPR029058">
    <property type="entry name" value="AB_hydrolase_fold"/>
</dbReference>
<dbReference type="SUPFAM" id="SSF53474">
    <property type="entry name" value="alpha/beta-Hydrolases"/>
    <property type="match status" value="1"/>
</dbReference>
<dbReference type="Gene3D" id="3.40.50.1820">
    <property type="entry name" value="alpha/beta hydrolase"/>
    <property type="match status" value="1"/>
</dbReference>
<evidence type="ECO:0000256" key="1">
    <source>
        <dbReference type="ARBA" id="ARBA00007920"/>
    </source>
</evidence>
<dbReference type="AlphaFoldDB" id="A0A0W0FIV4"/>
<dbReference type="eggNOG" id="KOG4372">
    <property type="taxonomic scope" value="Eukaryota"/>
</dbReference>
<keyword evidence="2" id="KW-1133">Transmembrane helix</keyword>
<accession>A0A0W0FIV4</accession>
<evidence type="ECO:0000313" key="5">
    <source>
        <dbReference type="Proteomes" id="UP000054988"/>
    </source>
</evidence>
<protein>
    <submittedName>
        <fullName evidence="4">Hypothetical DUF676-domain-containing protein</fullName>
    </submittedName>
</protein>
<evidence type="ECO:0000256" key="2">
    <source>
        <dbReference type="SAM" id="Phobius"/>
    </source>
</evidence>
<feature type="domain" description="DUF676" evidence="3">
    <location>
        <begin position="47"/>
        <end position="248"/>
    </location>
</feature>
<name>A0A0W0FIV4_MONRR</name>
<organism evidence="4 5">
    <name type="scientific">Moniliophthora roreri</name>
    <name type="common">Frosty pod rot fungus</name>
    <name type="synonym">Monilia roreri</name>
    <dbReference type="NCBI Taxonomy" id="221103"/>
    <lineage>
        <taxon>Eukaryota</taxon>
        <taxon>Fungi</taxon>
        <taxon>Dikarya</taxon>
        <taxon>Basidiomycota</taxon>
        <taxon>Agaricomycotina</taxon>
        <taxon>Agaricomycetes</taxon>
        <taxon>Agaricomycetidae</taxon>
        <taxon>Agaricales</taxon>
        <taxon>Marasmiineae</taxon>
        <taxon>Marasmiaceae</taxon>
        <taxon>Moniliophthora</taxon>
    </lineage>
</organism>
<dbReference type="InterPro" id="IPR007751">
    <property type="entry name" value="DUF676_lipase-like"/>
</dbReference>
<dbReference type="PANTHER" id="PTHR12482">
    <property type="entry name" value="LIPASE ROG1-RELATED-RELATED"/>
    <property type="match status" value="1"/>
</dbReference>
<comment type="caution">
    <text evidence="4">The sequence shown here is derived from an EMBL/GenBank/DDBJ whole genome shotgun (WGS) entry which is preliminary data.</text>
</comment>
<comment type="similarity">
    <text evidence="1">Belongs to the putative lipase ROG1 family.</text>
</comment>
<dbReference type="Proteomes" id="UP000054988">
    <property type="component" value="Unassembled WGS sequence"/>
</dbReference>
<dbReference type="EMBL" id="LATX01001919">
    <property type="protein sequence ID" value="KTB36262.1"/>
    <property type="molecule type" value="Genomic_DNA"/>
</dbReference>
<reference evidence="4 5" key="1">
    <citation type="submission" date="2015-12" db="EMBL/GenBank/DDBJ databases">
        <title>Draft genome sequence of Moniliophthora roreri, the causal agent of frosty pod rot of cacao.</title>
        <authorList>
            <person name="Aime M.C."/>
            <person name="Diaz-Valderrama J.R."/>
            <person name="Kijpornyongpan T."/>
            <person name="Phillips-Mora W."/>
        </authorList>
    </citation>
    <scope>NUCLEOTIDE SEQUENCE [LARGE SCALE GENOMIC DNA]</scope>
    <source>
        <strain evidence="4 5">MCA 2952</strain>
    </source>
</reference>
<sequence length="455" mass="51945">MQYAIPSWPLENTILVEAFNPDHHQVPTLDSQDAFVKSLSRGAMGTHVHLLLLIHGMWGHPGHVAQMEHFIRERHDADDGQELVLFVSRTNAGEYTYDGMDWGAERVAKELFIEIERLRNLDQHVDRFSVVGYSLGGLVARYLIGILHDKHFFENVIPVHFDTIATPHIGLATYKNSRLYDALAYLGPRLCSRTGEQMYAVDKWSPSGRSLLEAMARPDSVFYQALSLFKRRRLYSNAINDLTVPFVSSAIETYDPFIDILEEFQPEILQMRISTKYPPLIDSITPVMNEALVVKSQKPRRAWYERAQILLRIPLDFPYNAILYILTPILIPVFIVLGGLFVILSVFRSRYRIKVLHGRDQDSLLRALLKAEIDVPNDKVISTSVVMTGDKQPILTPTQRKMVESLNKLTFEKNPAYFPGVRNAHSVIICRDAKWSSLHKRGVGVLAHWADNFEV</sequence>
<gene>
    <name evidence="4" type="ORF">WG66_11216</name>
</gene>
<evidence type="ECO:0000259" key="3">
    <source>
        <dbReference type="Pfam" id="PF05057"/>
    </source>
</evidence>
<dbReference type="InterPro" id="IPR044294">
    <property type="entry name" value="Lipase-like"/>
</dbReference>
<dbReference type="Pfam" id="PF05057">
    <property type="entry name" value="DUF676"/>
    <property type="match status" value="1"/>
</dbReference>
<evidence type="ECO:0000313" key="4">
    <source>
        <dbReference type="EMBL" id="KTB36262.1"/>
    </source>
</evidence>
<keyword evidence="2" id="KW-0472">Membrane</keyword>
<keyword evidence="2" id="KW-0812">Transmembrane</keyword>